<evidence type="ECO:0000256" key="2">
    <source>
        <dbReference type="SAM" id="SignalP"/>
    </source>
</evidence>
<dbReference type="RefSeq" id="WP_308451372.1">
    <property type="nucleotide sequence ID" value="NZ_JAJEPU010000020.1"/>
</dbReference>
<evidence type="ECO:0000313" key="3">
    <source>
        <dbReference type="EMBL" id="MCC2164868.1"/>
    </source>
</evidence>
<dbReference type="AlphaFoldDB" id="A0AAE3DLB7"/>
<evidence type="ECO:0000313" key="4">
    <source>
        <dbReference type="Proteomes" id="UP001198962"/>
    </source>
</evidence>
<gene>
    <name evidence="3" type="ORF">LKD32_08245</name>
</gene>
<comment type="caution">
    <text evidence="3">The sequence shown here is derived from an EMBL/GenBank/DDBJ whole genome shotgun (WGS) entry which is preliminary data.</text>
</comment>
<proteinExistence type="predicted"/>
<dbReference type="EMBL" id="JAJEPU010000020">
    <property type="protein sequence ID" value="MCC2164868.1"/>
    <property type="molecule type" value="Genomic_DNA"/>
</dbReference>
<name>A0AAE3DLB7_9FIRM</name>
<reference evidence="3" key="1">
    <citation type="submission" date="2021-10" db="EMBL/GenBank/DDBJ databases">
        <title>Anaerobic single-cell dispensing facilitates the cultivation of human gut bacteria.</title>
        <authorList>
            <person name="Afrizal A."/>
        </authorList>
    </citation>
    <scope>NUCLEOTIDE SEQUENCE</scope>
    <source>
        <strain evidence="3">CLA-AA-H274</strain>
    </source>
</reference>
<feature type="region of interest" description="Disordered" evidence="1">
    <location>
        <begin position="27"/>
        <end position="62"/>
    </location>
</feature>
<accession>A0AAE3DLB7</accession>
<feature type="compositionally biased region" description="Low complexity" evidence="1">
    <location>
        <begin position="35"/>
        <end position="62"/>
    </location>
</feature>
<sequence length="263" mass="26537">MKKRGLKLAAVVMALAMVPAVAFAAGSKVTDRDNSNTTSSTDNTFSGGTSSTGTVTQGNGQVVGTMTTTTTTTASTVSQGSNVITAGNGETVSATATSTQTTATGESVTTGSVSDVTTENGSKITYAGNATVTIADTTGVATNVKVLSGSEINTADVSAELSTLRQAVTAGTSTDAATASVKAQGFQSTGITESVFLTDATSNVEVQRNTEYGYVCAGLRADAQVSVVFVNNNGTTQVLSVRRVGDILYFVLPASGQITIYTK</sequence>
<evidence type="ECO:0000256" key="1">
    <source>
        <dbReference type="SAM" id="MobiDB-lite"/>
    </source>
</evidence>
<keyword evidence="4" id="KW-1185">Reference proteome</keyword>
<feature type="chain" id="PRO_5042074401" evidence="2">
    <location>
        <begin position="25"/>
        <end position="263"/>
    </location>
</feature>
<feature type="region of interest" description="Disordered" evidence="1">
    <location>
        <begin position="95"/>
        <end position="115"/>
    </location>
</feature>
<feature type="signal peptide" evidence="2">
    <location>
        <begin position="1"/>
        <end position="24"/>
    </location>
</feature>
<protein>
    <submittedName>
        <fullName evidence="3">Uncharacterized protein</fullName>
    </submittedName>
</protein>
<keyword evidence="2" id="KW-0732">Signal</keyword>
<organism evidence="3 4">
    <name type="scientific">Brotaphodocola catenula</name>
    <dbReference type="NCBI Taxonomy" id="2885361"/>
    <lineage>
        <taxon>Bacteria</taxon>
        <taxon>Bacillati</taxon>
        <taxon>Bacillota</taxon>
        <taxon>Clostridia</taxon>
        <taxon>Lachnospirales</taxon>
        <taxon>Lachnospiraceae</taxon>
        <taxon>Brotaphodocola</taxon>
    </lineage>
</organism>
<dbReference type="Proteomes" id="UP001198962">
    <property type="component" value="Unassembled WGS sequence"/>
</dbReference>